<keyword evidence="2" id="KW-0378">Hydrolase</keyword>
<dbReference type="Proteomes" id="UP000051048">
    <property type="component" value="Unassembled WGS sequence"/>
</dbReference>
<dbReference type="AlphaFoldDB" id="A0A0R1TD63"/>
<dbReference type="SMART" id="SM00382">
    <property type="entry name" value="AAA"/>
    <property type="match status" value="1"/>
</dbReference>
<dbReference type="InterPro" id="IPR027417">
    <property type="entry name" value="P-loop_NTPase"/>
</dbReference>
<gene>
    <name evidence="2" type="ORF">FC36_GL000872</name>
</gene>
<evidence type="ECO:0000259" key="1">
    <source>
        <dbReference type="SMART" id="SM00382"/>
    </source>
</evidence>
<dbReference type="Pfam" id="PF07728">
    <property type="entry name" value="AAA_5"/>
    <property type="match status" value="1"/>
</dbReference>
<accession>A0A0R1TD63</accession>
<protein>
    <submittedName>
        <fullName evidence="2">Endonuclease</fullName>
    </submittedName>
</protein>
<reference evidence="2 3" key="1">
    <citation type="journal article" date="2015" name="Genome Announc.">
        <title>Expanding the biotechnology potential of lactobacilli through comparative genomics of 213 strains and associated genera.</title>
        <authorList>
            <person name="Sun Z."/>
            <person name="Harris H.M."/>
            <person name="McCann A."/>
            <person name="Guo C."/>
            <person name="Argimon S."/>
            <person name="Zhang W."/>
            <person name="Yang X."/>
            <person name="Jeffery I.B."/>
            <person name="Cooney J.C."/>
            <person name="Kagawa T.F."/>
            <person name="Liu W."/>
            <person name="Song Y."/>
            <person name="Salvetti E."/>
            <person name="Wrobel A."/>
            <person name="Rasinkangas P."/>
            <person name="Parkhill J."/>
            <person name="Rea M.C."/>
            <person name="O'Sullivan O."/>
            <person name="Ritari J."/>
            <person name="Douillard F.P."/>
            <person name="Paul Ross R."/>
            <person name="Yang R."/>
            <person name="Briner A.E."/>
            <person name="Felis G.E."/>
            <person name="de Vos W.M."/>
            <person name="Barrangou R."/>
            <person name="Klaenhammer T.R."/>
            <person name="Caufield P.W."/>
            <person name="Cui Y."/>
            <person name="Zhang H."/>
            <person name="O'Toole P.W."/>
        </authorList>
    </citation>
    <scope>NUCLEOTIDE SEQUENCE [LARGE SCALE GENOMIC DNA]</scope>
    <source>
        <strain evidence="2 3">DSM 15833</strain>
    </source>
</reference>
<comment type="caution">
    <text evidence="2">The sequence shown here is derived from an EMBL/GenBank/DDBJ whole genome shotgun (WGS) entry which is preliminary data.</text>
</comment>
<dbReference type="PANTHER" id="PTHR37291">
    <property type="entry name" value="5-METHYLCYTOSINE-SPECIFIC RESTRICTION ENZYME B"/>
    <property type="match status" value="1"/>
</dbReference>
<feature type="domain" description="AAA+ ATPase" evidence="1">
    <location>
        <begin position="159"/>
        <end position="452"/>
    </location>
</feature>
<dbReference type="InterPro" id="IPR003593">
    <property type="entry name" value="AAA+_ATPase"/>
</dbReference>
<evidence type="ECO:0000313" key="3">
    <source>
        <dbReference type="Proteomes" id="UP000051048"/>
    </source>
</evidence>
<keyword evidence="2" id="KW-0540">Nuclease</keyword>
<dbReference type="EMBL" id="AZFH01000122">
    <property type="protein sequence ID" value="KRL79196.1"/>
    <property type="molecule type" value="Genomic_DNA"/>
</dbReference>
<evidence type="ECO:0000313" key="2">
    <source>
        <dbReference type="EMBL" id="KRL79196.1"/>
    </source>
</evidence>
<dbReference type="RefSeq" id="WP_056986817.1">
    <property type="nucleotide sequence ID" value="NZ_AZFH01000122.1"/>
</dbReference>
<dbReference type="OrthoDB" id="9781481at2"/>
<sequence>MDRVEELTLVLTEFIRYSDWCVQNNGGNYDENQALKNTYIIGEKKRSDLSDIEIDGTKFGWNYNKIGNGKKIWTAGYVDDGNYNLVYNRYDETNRKLLFQIFNSEKHDSETIKEIKLGSRSPNSTEIRKLVTTYWEYKDAKKQIVNDSLVEVLTQKLRKSKNIILHGAPGTGKSYLANEVAANLIGIDSDELPYSDHFKFVQFHPSYDYTDFVEGLRPTKGSRDDVKFSLVDGTFKKFINEQARRNTPNFKNQFASFQQDLQLDETRFETQIRHSEFYISEIRPQDDLIILNIPQNKEPKARLKLSYLRHLYESPKTFSSVKEIKDDFLASRNRQKASAWEPSYYLVLLKELEKYQKQLDQRPYVFVIDEINRGEISKIFGELFYSIDPSYRGMRGAVKTQYQNLHDDDEKFFIPENVYILGTMNDIDRSVDTFDFAMRRRFRFIEIKADDRLSMLDEELDPEYVVEAKKRLQALNQMIVSTPGLNENYQIGPSYFINLKHLDYDFDTLWDDFLEPLIKEYLRGNFGQVDIADFHHAYDLDDDYDVD</sequence>
<dbReference type="InterPro" id="IPR011704">
    <property type="entry name" value="ATPase_dyneun-rel_AAA"/>
</dbReference>
<dbReference type="Gene3D" id="3.40.50.300">
    <property type="entry name" value="P-loop containing nucleotide triphosphate hydrolases"/>
    <property type="match status" value="2"/>
</dbReference>
<dbReference type="InterPro" id="IPR052934">
    <property type="entry name" value="Methyl-DNA_Rec/Restrict_Enz"/>
</dbReference>
<dbReference type="GO" id="GO:0005524">
    <property type="term" value="F:ATP binding"/>
    <property type="evidence" value="ECO:0007669"/>
    <property type="project" value="InterPro"/>
</dbReference>
<dbReference type="SUPFAM" id="SSF52540">
    <property type="entry name" value="P-loop containing nucleoside triphosphate hydrolases"/>
    <property type="match status" value="2"/>
</dbReference>
<dbReference type="GO" id="GO:0016887">
    <property type="term" value="F:ATP hydrolysis activity"/>
    <property type="evidence" value="ECO:0007669"/>
    <property type="project" value="InterPro"/>
</dbReference>
<dbReference type="GO" id="GO:0004519">
    <property type="term" value="F:endonuclease activity"/>
    <property type="evidence" value="ECO:0007669"/>
    <property type="project" value="UniProtKB-KW"/>
</dbReference>
<keyword evidence="2" id="KW-0255">Endonuclease</keyword>
<name>A0A0R1TD63_9LACO</name>
<proteinExistence type="predicted"/>
<organism evidence="2 3">
    <name type="scientific">Ligilactobacillus equi DSM 15833 = JCM 10991</name>
    <dbReference type="NCBI Taxonomy" id="1423740"/>
    <lineage>
        <taxon>Bacteria</taxon>
        <taxon>Bacillati</taxon>
        <taxon>Bacillota</taxon>
        <taxon>Bacilli</taxon>
        <taxon>Lactobacillales</taxon>
        <taxon>Lactobacillaceae</taxon>
        <taxon>Ligilactobacillus</taxon>
    </lineage>
</organism>
<dbReference type="PANTHER" id="PTHR37291:SF1">
    <property type="entry name" value="TYPE IV METHYL-DIRECTED RESTRICTION ENZYME ECOKMCRB SUBUNIT"/>
    <property type="match status" value="1"/>
</dbReference>
<dbReference type="PATRIC" id="fig|1423740.3.peg.928"/>